<evidence type="ECO:0000313" key="4">
    <source>
        <dbReference type="Proteomes" id="UP000289340"/>
    </source>
</evidence>
<keyword evidence="2" id="KW-0812">Transmembrane</keyword>
<accession>A0A445LJQ6</accession>
<protein>
    <submittedName>
        <fullName evidence="3">Uncharacterized protein</fullName>
    </submittedName>
</protein>
<dbReference type="GO" id="GO:0009507">
    <property type="term" value="C:chloroplast"/>
    <property type="evidence" value="ECO:0007669"/>
    <property type="project" value="TreeGrafter"/>
</dbReference>
<keyword evidence="2" id="KW-1133">Transmembrane helix</keyword>
<dbReference type="Gramene" id="XM_028340848.1">
    <property type="protein sequence ID" value="XP_028196649.1"/>
    <property type="gene ID" value="LOC114381578"/>
</dbReference>
<gene>
    <name evidence="3" type="ORF">D0Y65_002999</name>
</gene>
<sequence>METFSITGNSSSFIILTRPSTRHKPIFLPQRHTFNPIRCTNTDNNNNSSSSSSSNTTNDDANSVQVQAPTTTPTTPVEISFRRRSRRQAKRLRENENSGMQKARVETPPKKWEDMSLSEKAVELYVGEKGALFWLNKFAYASIFIMIGGWIAFRFVGPAFNLYQLDGPLLSPSDVFK</sequence>
<name>A0A445LJQ6_GLYSO</name>
<dbReference type="PANTHER" id="PTHR36347">
    <property type="entry name" value="EXPRESSED PROTEIN"/>
    <property type="match status" value="1"/>
</dbReference>
<evidence type="ECO:0000256" key="1">
    <source>
        <dbReference type="SAM" id="MobiDB-lite"/>
    </source>
</evidence>
<dbReference type="EMBL" id="QZWG01000002">
    <property type="protein sequence ID" value="RZC23453.1"/>
    <property type="molecule type" value="Genomic_DNA"/>
</dbReference>
<feature type="compositionally biased region" description="Low complexity" evidence="1">
    <location>
        <begin position="40"/>
        <end position="76"/>
    </location>
</feature>
<feature type="transmembrane region" description="Helical" evidence="2">
    <location>
        <begin position="138"/>
        <end position="156"/>
    </location>
</feature>
<organism evidence="3 4">
    <name type="scientific">Glycine soja</name>
    <name type="common">Wild soybean</name>
    <dbReference type="NCBI Taxonomy" id="3848"/>
    <lineage>
        <taxon>Eukaryota</taxon>
        <taxon>Viridiplantae</taxon>
        <taxon>Streptophyta</taxon>
        <taxon>Embryophyta</taxon>
        <taxon>Tracheophyta</taxon>
        <taxon>Spermatophyta</taxon>
        <taxon>Magnoliopsida</taxon>
        <taxon>eudicotyledons</taxon>
        <taxon>Gunneridae</taxon>
        <taxon>Pentapetalae</taxon>
        <taxon>rosids</taxon>
        <taxon>fabids</taxon>
        <taxon>Fabales</taxon>
        <taxon>Fabaceae</taxon>
        <taxon>Papilionoideae</taxon>
        <taxon>50 kb inversion clade</taxon>
        <taxon>NPAAA clade</taxon>
        <taxon>indigoferoid/millettioid clade</taxon>
        <taxon>Phaseoleae</taxon>
        <taxon>Glycine</taxon>
        <taxon>Glycine subgen. Soja</taxon>
    </lineage>
</organism>
<dbReference type="AlphaFoldDB" id="A0A445LJQ6"/>
<evidence type="ECO:0000256" key="2">
    <source>
        <dbReference type="SAM" id="Phobius"/>
    </source>
</evidence>
<comment type="caution">
    <text evidence="3">The sequence shown here is derived from an EMBL/GenBank/DDBJ whole genome shotgun (WGS) entry which is preliminary data.</text>
</comment>
<feature type="region of interest" description="Disordered" evidence="1">
    <location>
        <begin position="35"/>
        <end position="111"/>
    </location>
</feature>
<proteinExistence type="predicted"/>
<dbReference type="Proteomes" id="UP000289340">
    <property type="component" value="Chromosome 2"/>
</dbReference>
<evidence type="ECO:0000313" key="3">
    <source>
        <dbReference type="EMBL" id="RZC23453.1"/>
    </source>
</evidence>
<keyword evidence="2" id="KW-0472">Membrane</keyword>
<reference evidence="3 4" key="1">
    <citation type="submission" date="2018-09" db="EMBL/GenBank/DDBJ databases">
        <title>A high-quality reference genome of wild soybean provides a powerful tool to mine soybean genomes.</title>
        <authorList>
            <person name="Xie M."/>
            <person name="Chung C.Y.L."/>
            <person name="Li M.-W."/>
            <person name="Wong F.-L."/>
            <person name="Chan T.-F."/>
            <person name="Lam H.-M."/>
        </authorList>
    </citation>
    <scope>NUCLEOTIDE SEQUENCE [LARGE SCALE GENOMIC DNA]</scope>
    <source>
        <strain evidence="4">cv. W05</strain>
        <tissue evidence="3">Hypocotyl of etiolated seedlings</tissue>
    </source>
</reference>
<dbReference type="PANTHER" id="PTHR36347:SF1">
    <property type="entry name" value="EXPRESSED PROTEIN"/>
    <property type="match status" value="1"/>
</dbReference>
<keyword evidence="4" id="KW-1185">Reference proteome</keyword>